<keyword evidence="2" id="KW-1185">Reference proteome</keyword>
<organism evidence="1 2">
    <name type="scientific">Ooceraea biroi</name>
    <name type="common">Clonal raider ant</name>
    <name type="synonym">Cerapachys biroi</name>
    <dbReference type="NCBI Taxonomy" id="2015173"/>
    <lineage>
        <taxon>Eukaryota</taxon>
        <taxon>Metazoa</taxon>
        <taxon>Ecdysozoa</taxon>
        <taxon>Arthropoda</taxon>
        <taxon>Hexapoda</taxon>
        <taxon>Insecta</taxon>
        <taxon>Pterygota</taxon>
        <taxon>Neoptera</taxon>
        <taxon>Endopterygota</taxon>
        <taxon>Hymenoptera</taxon>
        <taxon>Apocrita</taxon>
        <taxon>Aculeata</taxon>
        <taxon>Formicoidea</taxon>
        <taxon>Formicidae</taxon>
        <taxon>Dorylinae</taxon>
        <taxon>Ooceraea</taxon>
    </lineage>
</organism>
<dbReference type="EMBL" id="KK107201">
    <property type="protein sequence ID" value="EZA55477.1"/>
    <property type="molecule type" value="Genomic_DNA"/>
</dbReference>
<dbReference type="Proteomes" id="UP000053097">
    <property type="component" value="Unassembled WGS sequence"/>
</dbReference>
<protein>
    <submittedName>
        <fullName evidence="1">Uncharacterized protein</fullName>
    </submittedName>
</protein>
<evidence type="ECO:0000313" key="1">
    <source>
        <dbReference type="EMBL" id="EZA55477.1"/>
    </source>
</evidence>
<evidence type="ECO:0000313" key="2">
    <source>
        <dbReference type="Proteomes" id="UP000053097"/>
    </source>
</evidence>
<reference evidence="1 2" key="1">
    <citation type="journal article" date="2014" name="Curr. Biol.">
        <title>The genome of the clonal raider ant Cerapachys biroi.</title>
        <authorList>
            <person name="Oxley P.R."/>
            <person name="Ji L."/>
            <person name="Fetter-Pruneda I."/>
            <person name="McKenzie S.K."/>
            <person name="Li C."/>
            <person name="Hu H."/>
            <person name="Zhang G."/>
            <person name="Kronauer D.J."/>
        </authorList>
    </citation>
    <scope>NUCLEOTIDE SEQUENCE [LARGE SCALE GENOMIC DNA]</scope>
</reference>
<name>A0A026WHD9_OOCBI</name>
<sequence>AGSVSATSTDSFGLSPKYFSSSITRPAEEPLRGITPPALTQSGSEAYLAFARERIQGYGLTWKRIATGFMYQEDGGSGRLSPSGRSGMTSRLGVISHALVASGIVMRVLSRECRYELAAGRQRETTSEVAGRGFPSL</sequence>
<gene>
    <name evidence="1" type="ORF">X777_04271</name>
</gene>
<accession>A0A026WHD9</accession>
<feature type="non-terminal residue" evidence="1">
    <location>
        <position position="1"/>
    </location>
</feature>
<proteinExistence type="predicted"/>
<dbReference type="AlphaFoldDB" id="A0A026WHD9"/>